<evidence type="ECO:0000256" key="1">
    <source>
        <dbReference type="SAM" id="Coils"/>
    </source>
</evidence>
<keyword evidence="1" id="KW-0175">Coiled coil</keyword>
<reference evidence="2 3" key="1">
    <citation type="journal article" date="2019" name="Nat. Ecol. Evol.">
        <title>Megaphylogeny resolves global patterns of mushroom evolution.</title>
        <authorList>
            <person name="Varga T."/>
            <person name="Krizsan K."/>
            <person name="Foldi C."/>
            <person name="Dima B."/>
            <person name="Sanchez-Garcia M."/>
            <person name="Sanchez-Ramirez S."/>
            <person name="Szollosi G.J."/>
            <person name="Szarkandi J.G."/>
            <person name="Papp V."/>
            <person name="Albert L."/>
            <person name="Andreopoulos W."/>
            <person name="Angelini C."/>
            <person name="Antonin V."/>
            <person name="Barry K.W."/>
            <person name="Bougher N.L."/>
            <person name="Buchanan P."/>
            <person name="Buyck B."/>
            <person name="Bense V."/>
            <person name="Catcheside P."/>
            <person name="Chovatia M."/>
            <person name="Cooper J."/>
            <person name="Damon W."/>
            <person name="Desjardin D."/>
            <person name="Finy P."/>
            <person name="Geml J."/>
            <person name="Haridas S."/>
            <person name="Hughes K."/>
            <person name="Justo A."/>
            <person name="Karasinski D."/>
            <person name="Kautmanova I."/>
            <person name="Kiss B."/>
            <person name="Kocsube S."/>
            <person name="Kotiranta H."/>
            <person name="LaButti K.M."/>
            <person name="Lechner B.E."/>
            <person name="Liimatainen K."/>
            <person name="Lipzen A."/>
            <person name="Lukacs Z."/>
            <person name="Mihaltcheva S."/>
            <person name="Morgado L.N."/>
            <person name="Niskanen T."/>
            <person name="Noordeloos M.E."/>
            <person name="Ohm R.A."/>
            <person name="Ortiz-Santana B."/>
            <person name="Ovrebo C."/>
            <person name="Racz N."/>
            <person name="Riley R."/>
            <person name="Savchenko A."/>
            <person name="Shiryaev A."/>
            <person name="Soop K."/>
            <person name="Spirin V."/>
            <person name="Szebenyi C."/>
            <person name="Tomsovsky M."/>
            <person name="Tulloss R.E."/>
            <person name="Uehling J."/>
            <person name="Grigoriev I.V."/>
            <person name="Vagvolgyi C."/>
            <person name="Papp T."/>
            <person name="Martin F.M."/>
            <person name="Miettinen O."/>
            <person name="Hibbett D.S."/>
            <person name="Nagy L.G."/>
        </authorList>
    </citation>
    <scope>NUCLEOTIDE SEQUENCE [LARGE SCALE GENOMIC DNA]</scope>
    <source>
        <strain evidence="2 3">CBS 309.79</strain>
    </source>
</reference>
<dbReference type="EMBL" id="ML178882">
    <property type="protein sequence ID" value="TFK95493.1"/>
    <property type="molecule type" value="Genomic_DNA"/>
</dbReference>
<accession>A0A5C3QAK1</accession>
<proteinExistence type="predicted"/>
<gene>
    <name evidence="2" type="ORF">BDV98DRAFT_577600</name>
</gene>
<dbReference type="AlphaFoldDB" id="A0A5C3QAK1"/>
<protein>
    <submittedName>
        <fullName evidence="2">Uncharacterized protein</fullName>
    </submittedName>
</protein>
<name>A0A5C3QAK1_9AGAR</name>
<feature type="coiled-coil region" evidence="1">
    <location>
        <begin position="40"/>
        <end position="67"/>
    </location>
</feature>
<sequence length="290" mass="31177">MPSDRYSSLPYTDRGLSFQLSRTTWPIDSISTARLRDCIIASMASKLDRLREILQKLLQLMEGQEQARDLATQSARMLAIFEKAKITDENNRNLGLLSIRLDRIAISGSQVPLSRLISPMATVTSVFERLADLLDTEALEEGVHALHALDAEAEAEEGGFQELMGDLVSAVRALSPGSECSQSYNFVGATISGSGTGSVGSGNTGRGSYDFEGSTMTVGGDLASHNAGTSDPEEEATDMAVTYSTLNYPSGHIGSHNKGSLGEIRASREEYSSESGNFISGISHPFRTRI</sequence>
<dbReference type="Proteomes" id="UP000305067">
    <property type="component" value="Unassembled WGS sequence"/>
</dbReference>
<evidence type="ECO:0000313" key="3">
    <source>
        <dbReference type="Proteomes" id="UP000305067"/>
    </source>
</evidence>
<keyword evidence="3" id="KW-1185">Reference proteome</keyword>
<evidence type="ECO:0000313" key="2">
    <source>
        <dbReference type="EMBL" id="TFK95493.1"/>
    </source>
</evidence>
<organism evidence="2 3">
    <name type="scientific">Pterulicium gracile</name>
    <dbReference type="NCBI Taxonomy" id="1884261"/>
    <lineage>
        <taxon>Eukaryota</taxon>
        <taxon>Fungi</taxon>
        <taxon>Dikarya</taxon>
        <taxon>Basidiomycota</taxon>
        <taxon>Agaricomycotina</taxon>
        <taxon>Agaricomycetes</taxon>
        <taxon>Agaricomycetidae</taxon>
        <taxon>Agaricales</taxon>
        <taxon>Pleurotineae</taxon>
        <taxon>Pterulaceae</taxon>
        <taxon>Pterulicium</taxon>
    </lineage>
</organism>